<keyword evidence="3" id="KW-0678">Repressor</keyword>
<accession>A0AA86L4Q0</accession>
<dbReference type="EMBL" id="CP012199">
    <property type="protein sequence ID" value="AMG76449.1"/>
    <property type="molecule type" value="Genomic_DNA"/>
</dbReference>
<evidence type="ECO:0000256" key="1">
    <source>
        <dbReference type="ARBA" id="ARBA00005322"/>
    </source>
</evidence>
<dbReference type="InterPro" id="IPR035890">
    <property type="entry name" value="Anti-sigma-28_factor_FlgM_sf"/>
</dbReference>
<evidence type="ECO:0000313" key="11">
    <source>
        <dbReference type="Proteomes" id="UP000058599"/>
    </source>
</evidence>
<protein>
    <recommendedName>
        <fullName evidence="2">Negative regulator of flagellin synthesis</fullName>
    </recommendedName>
    <alternativeName>
        <fullName evidence="8">Anti-sigma-28 factor</fullName>
    </alternativeName>
</protein>
<dbReference type="Proteomes" id="UP000058599">
    <property type="component" value="Chromosome"/>
</dbReference>
<dbReference type="RefSeq" id="WP_076078213.1">
    <property type="nucleotide sequence ID" value="NZ_CP012199.1"/>
</dbReference>
<evidence type="ECO:0000256" key="4">
    <source>
        <dbReference type="ARBA" id="ARBA00022795"/>
    </source>
</evidence>
<keyword evidence="5" id="KW-0805">Transcription regulation</keyword>
<comment type="function">
    <text evidence="7">Responsible for the coupling of flagellin expression to flagellar assembly by preventing expression of the flagellin genes when a component of the middle class of proteins is defective. It negatively regulates flagellar genes by inhibiting the activity of FliA by directly binding to FliA.</text>
</comment>
<keyword evidence="4" id="KW-1005">Bacterial flagellum biogenesis</keyword>
<dbReference type="AlphaFoldDB" id="A0AA86L4Q0"/>
<evidence type="ECO:0000256" key="6">
    <source>
        <dbReference type="ARBA" id="ARBA00023163"/>
    </source>
</evidence>
<dbReference type="GO" id="GO:0044781">
    <property type="term" value="P:bacterial-type flagellum organization"/>
    <property type="evidence" value="ECO:0007669"/>
    <property type="project" value="UniProtKB-KW"/>
</dbReference>
<feature type="domain" description="Anti-sigma-28 factor FlgM C-terminal" evidence="9">
    <location>
        <begin position="56"/>
        <end position="93"/>
    </location>
</feature>
<comment type="similarity">
    <text evidence="1">Belongs to the FlgM family.</text>
</comment>
<keyword evidence="6" id="KW-0804">Transcription</keyword>
<gene>
    <name evidence="10" type="ORF">SGRAN_4122</name>
</gene>
<sequence>MSGDSKIGLQVGGVVRIGTARRIGGSAPAATQAPAPVRPAAESLPVTRLAGLARDLAGQDAPVDAERVAALRSAIADGRYTVDPGAIAGAILDFHQRQDTSC</sequence>
<evidence type="ECO:0000313" key="10">
    <source>
        <dbReference type="EMBL" id="AMG76449.1"/>
    </source>
</evidence>
<keyword evidence="11" id="KW-1185">Reference proteome</keyword>
<evidence type="ECO:0000256" key="2">
    <source>
        <dbReference type="ARBA" id="ARBA00017823"/>
    </source>
</evidence>
<evidence type="ECO:0000259" key="9">
    <source>
        <dbReference type="Pfam" id="PF04316"/>
    </source>
</evidence>
<organism evidence="10 11">
    <name type="scientific">Sphingopyxis granuli</name>
    <dbReference type="NCBI Taxonomy" id="267128"/>
    <lineage>
        <taxon>Bacteria</taxon>
        <taxon>Pseudomonadati</taxon>
        <taxon>Pseudomonadota</taxon>
        <taxon>Alphaproteobacteria</taxon>
        <taxon>Sphingomonadales</taxon>
        <taxon>Sphingomonadaceae</taxon>
        <taxon>Sphingopyxis</taxon>
    </lineage>
</organism>
<evidence type="ECO:0000256" key="8">
    <source>
        <dbReference type="ARBA" id="ARBA00030117"/>
    </source>
</evidence>
<dbReference type="InterPro" id="IPR007412">
    <property type="entry name" value="FlgM"/>
</dbReference>
<name>A0AA86L4Q0_9SPHN</name>
<dbReference type="InterPro" id="IPR031316">
    <property type="entry name" value="FlgM_C"/>
</dbReference>
<dbReference type="Pfam" id="PF04316">
    <property type="entry name" value="FlgM"/>
    <property type="match status" value="1"/>
</dbReference>
<proteinExistence type="inferred from homology"/>
<dbReference type="SUPFAM" id="SSF101498">
    <property type="entry name" value="Anti-sigma factor FlgM"/>
    <property type="match status" value="1"/>
</dbReference>
<reference evidence="10 11" key="1">
    <citation type="journal article" date="2016" name="BMC Genomics">
        <title>Genomic analysis of the nitrate-respiring Sphingopyxis granuli (formerly Sphingomonas macrogoltabida) strain TFA.</title>
        <authorList>
            <person name="Garcia-Romero I."/>
            <person name="Perez-Pulido A.J."/>
            <person name="Gonzalez-Flores Y.E."/>
            <person name="Reyes-Ramirez F."/>
            <person name="Santero E."/>
            <person name="Floriano B."/>
        </authorList>
    </citation>
    <scope>NUCLEOTIDE SEQUENCE [LARGE SCALE GENOMIC DNA]</scope>
    <source>
        <strain evidence="10 11">TFA</strain>
    </source>
</reference>
<evidence type="ECO:0000256" key="3">
    <source>
        <dbReference type="ARBA" id="ARBA00022491"/>
    </source>
</evidence>
<evidence type="ECO:0000256" key="5">
    <source>
        <dbReference type="ARBA" id="ARBA00023015"/>
    </source>
</evidence>
<dbReference type="KEGG" id="sgi:SGRAN_4122"/>
<dbReference type="GO" id="GO:0045892">
    <property type="term" value="P:negative regulation of DNA-templated transcription"/>
    <property type="evidence" value="ECO:0007669"/>
    <property type="project" value="InterPro"/>
</dbReference>
<evidence type="ECO:0000256" key="7">
    <source>
        <dbReference type="ARBA" id="ARBA00024739"/>
    </source>
</evidence>
<dbReference type="NCBIfam" id="TIGR03824">
    <property type="entry name" value="FlgM_jcvi"/>
    <property type="match status" value="1"/>
</dbReference>